<feature type="region of interest" description="Disordered" evidence="1">
    <location>
        <begin position="1"/>
        <end position="90"/>
    </location>
</feature>
<reference evidence="4" key="1">
    <citation type="submission" date="2016-11" db="UniProtKB">
        <authorList>
            <consortium name="WormBaseParasite"/>
        </authorList>
    </citation>
    <scope>IDENTIFICATION</scope>
</reference>
<sequence>SWTPTVAAARLAAAPRPPPSGIAGFDFFGGAPDRSCSRPRRAFSVKPRPQHKHLGLESTPAAAAGATGGSLADQPVQQFDDDSPPSPRCPAGLQLAVRAPPPLPRPPPGSSGGSGAPVFAGNFRRRSSLRYRRCSVVQHRLQPTTSRQKVNAAPAAAADASAMPVPASACRRLRRRLDDSAAPVAAVAADSLVPALAMVVVRFRANARLLLEQRRLPAPPSSPVGESTVNNTLSAAVRSASRLATSSARARIAASASAASSASAAVTSDDLTAKGLEARGFHRKSSISCPASTAEEAFQRNSRHRDRSSSYCRLMQVTRPSSSSRPTRAMAPIQNGPSSRLWGVGCGVGRVAMVTAADAADAASMKLGGRWRGCHGDCGVLWELAKQKAKDRRRPLCYPSGPQEEAAVLYTRGPQEEGPLCYPPRGPQEEAAVLPLVPQRRPLCYPCGLSTVSSSVSMSAAGLCNAILWLLVLLLLAWPLGFLLVWLYMLLLPFSGCIQALRSLTDPLLHVAQLPLRCAENMVQMKPLFS</sequence>
<accession>A0A1I8FHY9</accession>
<evidence type="ECO:0000313" key="3">
    <source>
        <dbReference type="Proteomes" id="UP000095280"/>
    </source>
</evidence>
<keyword evidence="2" id="KW-0472">Membrane</keyword>
<organism evidence="3 4">
    <name type="scientific">Macrostomum lignano</name>
    <dbReference type="NCBI Taxonomy" id="282301"/>
    <lineage>
        <taxon>Eukaryota</taxon>
        <taxon>Metazoa</taxon>
        <taxon>Spiralia</taxon>
        <taxon>Lophotrochozoa</taxon>
        <taxon>Platyhelminthes</taxon>
        <taxon>Rhabditophora</taxon>
        <taxon>Macrostomorpha</taxon>
        <taxon>Macrostomida</taxon>
        <taxon>Macrostomidae</taxon>
        <taxon>Macrostomum</taxon>
    </lineage>
</organism>
<proteinExistence type="predicted"/>
<feature type="transmembrane region" description="Helical" evidence="2">
    <location>
        <begin position="466"/>
        <end position="492"/>
    </location>
</feature>
<keyword evidence="3" id="KW-1185">Reference proteome</keyword>
<evidence type="ECO:0000313" key="4">
    <source>
        <dbReference type="WBParaSite" id="maker-unitig_34762-snap-gene-0.2-mRNA-1"/>
    </source>
</evidence>
<feature type="compositionally biased region" description="Basic residues" evidence="1">
    <location>
        <begin position="37"/>
        <end position="53"/>
    </location>
</feature>
<keyword evidence="2" id="KW-0812">Transmembrane</keyword>
<dbReference type="AlphaFoldDB" id="A0A1I8FHY9"/>
<feature type="region of interest" description="Disordered" evidence="1">
    <location>
        <begin position="98"/>
        <end position="117"/>
    </location>
</feature>
<name>A0A1I8FHY9_9PLAT</name>
<dbReference type="Proteomes" id="UP000095280">
    <property type="component" value="Unplaced"/>
</dbReference>
<dbReference type="PANTHER" id="PTHR39948">
    <property type="entry name" value="GEO11419P1"/>
    <property type="match status" value="1"/>
</dbReference>
<protein>
    <submittedName>
        <fullName evidence="4">Protein kinase domain-containing protein</fullName>
    </submittedName>
</protein>
<dbReference type="PANTHER" id="PTHR39948:SF1">
    <property type="entry name" value="GEO11419P1"/>
    <property type="match status" value="1"/>
</dbReference>
<evidence type="ECO:0000256" key="2">
    <source>
        <dbReference type="SAM" id="Phobius"/>
    </source>
</evidence>
<feature type="compositionally biased region" description="Pro residues" evidence="1">
    <location>
        <begin position="99"/>
        <end position="109"/>
    </location>
</feature>
<feature type="compositionally biased region" description="Low complexity" evidence="1">
    <location>
        <begin position="56"/>
        <end position="72"/>
    </location>
</feature>
<dbReference type="WBParaSite" id="maker-unitig_34762-snap-gene-0.2-mRNA-1">
    <property type="protein sequence ID" value="maker-unitig_34762-snap-gene-0.2-mRNA-1"/>
    <property type="gene ID" value="maker-unitig_34762-snap-gene-0.2"/>
</dbReference>
<evidence type="ECO:0000256" key="1">
    <source>
        <dbReference type="SAM" id="MobiDB-lite"/>
    </source>
</evidence>
<keyword evidence="2" id="KW-1133">Transmembrane helix</keyword>